<reference evidence="6" key="1">
    <citation type="submission" date="2022-06" db="EMBL/GenBank/DDBJ databases">
        <authorList>
            <person name="Dietemann V."/>
            <person name="Ory F."/>
            <person name="Dainat B."/>
            <person name="Oberhansli S."/>
        </authorList>
    </citation>
    <scope>NUCLEOTIDE SEQUENCE</scope>
    <source>
        <strain evidence="6">Ena-SAMPLE-TAB-26-04-2022-14:26:32:270-5432</strain>
    </source>
</reference>
<comment type="caution">
    <text evidence="6">The sequence shown here is derived from an EMBL/GenBank/DDBJ whole genome shotgun (WGS) entry which is preliminary data.</text>
</comment>
<evidence type="ECO:0000313" key="6">
    <source>
        <dbReference type="EMBL" id="CAH8249844.1"/>
    </source>
</evidence>
<dbReference type="InterPro" id="IPR002901">
    <property type="entry name" value="MGlyc_endo_b_GlcNAc-like_dom"/>
</dbReference>
<sequence length="250" mass="26843">MKQTDFIAKIAPAAVEDMKRTGVPASLTIAQAALESGWGESGLTKKANNLFGIKGKGPAGSVNMPTTEYRTDRTPYQIEAAFRAYHNWAESIEDHSKLVLNGTKDKPKRYHGVLNADYKTACREIWRGGYATDPKYPQLLIGLIEQYGLMKYDEQGKKVVMAGIEINGKKIAEGPLVDGTVLAPIRAVGEALGAKIGWNQQSKTASINGAPVPGELIGGSAYAPIRAVADAAGVKVKWDAKERKVGITTT</sequence>
<evidence type="ECO:0000256" key="1">
    <source>
        <dbReference type="ARBA" id="ARBA00022801"/>
    </source>
</evidence>
<dbReference type="EMBL" id="CALYLO010000004">
    <property type="protein sequence ID" value="CAH8245713.1"/>
    <property type="molecule type" value="Genomic_DNA"/>
</dbReference>
<feature type="domain" description="Mannosyl-glycoprotein endo-beta-N-acetylglucosamidase-like" evidence="2">
    <location>
        <begin position="2"/>
        <end position="153"/>
    </location>
</feature>
<protein>
    <submittedName>
        <fullName evidence="6">Glucosaminidase domain-containing protein</fullName>
    </submittedName>
</protein>
<organism evidence="6 7">
    <name type="scientific">Paenibacillus melissococcoides</name>
    <dbReference type="NCBI Taxonomy" id="2912268"/>
    <lineage>
        <taxon>Bacteria</taxon>
        <taxon>Bacillati</taxon>
        <taxon>Bacillota</taxon>
        <taxon>Bacilli</taxon>
        <taxon>Bacillales</taxon>
        <taxon>Paenibacillaceae</taxon>
        <taxon>Paenibacillus</taxon>
    </lineage>
</organism>
<dbReference type="PANTHER" id="PTHR33308:SF10">
    <property type="entry name" value="EXO-GLUCOSAMINIDASE LYTG"/>
    <property type="match status" value="1"/>
</dbReference>
<evidence type="ECO:0000313" key="5">
    <source>
        <dbReference type="EMBL" id="CAH8249318.1"/>
    </source>
</evidence>
<name>A0ABN8UF24_9BACL</name>
<dbReference type="EMBL" id="CALYLO010000020">
    <property type="protein sequence ID" value="CAH8249844.1"/>
    <property type="molecule type" value="Genomic_DNA"/>
</dbReference>
<dbReference type="Gene3D" id="4.10.80.30">
    <property type="entry name" value="DNA polymerase, domain 6"/>
    <property type="match status" value="1"/>
</dbReference>
<evidence type="ECO:0000313" key="3">
    <source>
        <dbReference type="EMBL" id="CAH8245713.1"/>
    </source>
</evidence>
<dbReference type="EMBL" id="CALYLO010000015">
    <property type="protein sequence ID" value="CAH8249318.1"/>
    <property type="molecule type" value="Genomic_DNA"/>
</dbReference>
<dbReference type="Gene3D" id="1.10.530.10">
    <property type="match status" value="1"/>
</dbReference>
<keyword evidence="1" id="KW-0378">Hydrolase</keyword>
<evidence type="ECO:0000259" key="2">
    <source>
        <dbReference type="SMART" id="SM00047"/>
    </source>
</evidence>
<dbReference type="EMBL" id="CALYLO010000008">
    <property type="protein sequence ID" value="CAH8247750.1"/>
    <property type="molecule type" value="Genomic_DNA"/>
</dbReference>
<dbReference type="InterPro" id="IPR036582">
    <property type="entry name" value="Mao_N_sf"/>
</dbReference>
<dbReference type="PRINTS" id="PR01002">
    <property type="entry name" value="FLGFLGJ"/>
</dbReference>
<dbReference type="InterPro" id="IPR051056">
    <property type="entry name" value="Glycosyl_Hydrolase_73"/>
</dbReference>
<dbReference type="RefSeq" id="WP_261948777.1">
    <property type="nucleotide sequence ID" value="NZ_CALYLO010000004.1"/>
</dbReference>
<dbReference type="InterPro" id="IPR012854">
    <property type="entry name" value="Cu_amine_oxidase-like_N"/>
</dbReference>
<evidence type="ECO:0000313" key="7">
    <source>
        <dbReference type="Proteomes" id="UP001154322"/>
    </source>
</evidence>
<keyword evidence="7" id="KW-1185">Reference proteome</keyword>
<accession>A0ABN8UF24</accession>
<dbReference type="Proteomes" id="UP001154322">
    <property type="component" value="Unassembled WGS sequence"/>
</dbReference>
<gene>
    <name evidence="3" type="ORF">WJ0W_002948</name>
    <name evidence="4" type="ORF">WJ0W_005007</name>
    <name evidence="5" type="ORF">WJ0W_006504</name>
    <name evidence="6" type="ORF">WJ0W_007028</name>
</gene>
<dbReference type="Pfam" id="PF01832">
    <property type="entry name" value="Glucosaminidase"/>
    <property type="match status" value="1"/>
</dbReference>
<proteinExistence type="predicted"/>
<dbReference type="PANTHER" id="PTHR33308">
    <property type="entry name" value="PEPTIDOGLYCAN HYDROLASE FLGJ"/>
    <property type="match status" value="1"/>
</dbReference>
<dbReference type="Pfam" id="PF07833">
    <property type="entry name" value="Cu_amine_oxidN1"/>
    <property type="match status" value="1"/>
</dbReference>
<dbReference type="SUPFAM" id="SSF55383">
    <property type="entry name" value="Copper amine oxidase, domain N"/>
    <property type="match status" value="1"/>
</dbReference>
<dbReference type="SMART" id="SM00047">
    <property type="entry name" value="LYZ2"/>
    <property type="match status" value="1"/>
</dbReference>
<evidence type="ECO:0000313" key="4">
    <source>
        <dbReference type="EMBL" id="CAH8247750.1"/>
    </source>
</evidence>